<comment type="caution">
    <text evidence="2">The sequence shown here is derived from an EMBL/GenBank/DDBJ whole genome shotgun (WGS) entry which is preliminary data.</text>
</comment>
<sequence length="311" mass="35251">MPDWLAVIDDEISLWLNPTVIDQIYLDTKGLAKANEIIYRVNSRDLLKVLASSVGMAAKRQGAIAIWTYYTDKIGSLGNLSTTETDSLILRTLIHIDGDLSQKVCEEILYHPRADRILMTHSFVVSQISRQFLTAITDYVEQKLRPFAIATVSFTTTITWCDPLQNLGKRFSFSADLTAYLSNQCWAMASAAPIVVLMIWWIYSKLNLTLPSLPKSSQKFFTNLLGLLESKVFQLVAIAVVIILIFCWITIRVAIPIEARANSFIVTLESLVEPYLPVAIISLRQWIVSGLGKIFFRYPFFVKLIFGRFIR</sequence>
<dbReference type="Proteomes" id="UP000618445">
    <property type="component" value="Unassembled WGS sequence"/>
</dbReference>
<dbReference type="RefSeq" id="WP_190578905.1">
    <property type="nucleotide sequence ID" value="NZ_CAWPQU010000017.1"/>
</dbReference>
<protein>
    <submittedName>
        <fullName evidence="2">Uncharacterized protein</fullName>
    </submittedName>
</protein>
<keyword evidence="1" id="KW-1133">Transmembrane helix</keyword>
<evidence type="ECO:0000313" key="2">
    <source>
        <dbReference type="EMBL" id="MBD2318105.1"/>
    </source>
</evidence>
<gene>
    <name evidence="2" type="ORF">H6G05_14775</name>
</gene>
<accession>A0ABR8CDC3</accession>
<feature type="transmembrane region" description="Helical" evidence="1">
    <location>
        <begin position="185"/>
        <end position="203"/>
    </location>
</feature>
<evidence type="ECO:0000313" key="3">
    <source>
        <dbReference type="Proteomes" id="UP000618445"/>
    </source>
</evidence>
<reference evidence="2 3" key="1">
    <citation type="journal article" date="2020" name="ISME J.">
        <title>Comparative genomics reveals insights into cyanobacterial evolution and habitat adaptation.</title>
        <authorList>
            <person name="Chen M.Y."/>
            <person name="Teng W.K."/>
            <person name="Zhao L."/>
            <person name="Hu C.X."/>
            <person name="Zhou Y.K."/>
            <person name="Han B.P."/>
            <person name="Song L.R."/>
            <person name="Shu W.S."/>
        </authorList>
    </citation>
    <scope>NUCLEOTIDE SEQUENCE [LARGE SCALE GENOMIC DNA]</scope>
    <source>
        <strain evidence="2 3">FACHB-1050</strain>
    </source>
</reference>
<keyword evidence="1" id="KW-0812">Transmembrane</keyword>
<organism evidence="2 3">
    <name type="scientific">Phormidium tenue FACHB-1050</name>
    <dbReference type="NCBI Taxonomy" id="2692857"/>
    <lineage>
        <taxon>Bacteria</taxon>
        <taxon>Bacillati</taxon>
        <taxon>Cyanobacteriota</taxon>
        <taxon>Cyanophyceae</taxon>
        <taxon>Oscillatoriophycideae</taxon>
        <taxon>Oscillatoriales</taxon>
        <taxon>Oscillatoriaceae</taxon>
        <taxon>Phormidium</taxon>
    </lineage>
</organism>
<feature type="transmembrane region" description="Helical" evidence="1">
    <location>
        <begin position="232"/>
        <end position="255"/>
    </location>
</feature>
<evidence type="ECO:0000256" key="1">
    <source>
        <dbReference type="SAM" id="Phobius"/>
    </source>
</evidence>
<proteinExistence type="predicted"/>
<keyword evidence="3" id="KW-1185">Reference proteome</keyword>
<name>A0ABR8CDC3_9CYAN</name>
<dbReference type="EMBL" id="JACJQY010000024">
    <property type="protein sequence ID" value="MBD2318105.1"/>
    <property type="molecule type" value="Genomic_DNA"/>
</dbReference>
<keyword evidence="1" id="KW-0472">Membrane</keyword>